<sequence length="353" mass="40265">MNVEQMKHVVREILTRTDLTPCVVGHRGVGKTAGIIQVCREAGLRYVPLRLGQMEVGDLVGIPYREGDIMRWSRPSWWPMETDPPTIVHCDELNRAQQEDTLQAIFQFVEPPAEGQHRALHTHQLDPRHKVVVTINPPDGTYQVATLDRALLDRMVMIYVETDYRCWARYAESRNFDRDVRQFLAAHNQMLACQGSPLDMQMEPSERAWEMVSTLRRKCRFPQDLEMEIYAGIVGNEAAGLFLQWCLENRERPVTAEEVLDGWAESAARVRAQRDDLQAATLNLLVTRLQNNARLTTAQEENLVAYIDVLPRDLRFGLVKSLLKIPAVAAVLSKDQHDAVVFDAIEQISREAS</sequence>
<evidence type="ECO:0008006" key="3">
    <source>
        <dbReference type="Google" id="ProtNLM"/>
    </source>
</evidence>
<comment type="caution">
    <text evidence="1">The sequence shown here is derived from an EMBL/GenBank/DDBJ whole genome shotgun (WGS) entry which is preliminary data.</text>
</comment>
<dbReference type="InterPro" id="IPR027417">
    <property type="entry name" value="P-loop_NTPase"/>
</dbReference>
<name>A0A0C2HME3_9BACT</name>
<dbReference type="Gene3D" id="3.40.50.300">
    <property type="entry name" value="P-loop containing nucleotide triphosphate hydrolases"/>
    <property type="match status" value="1"/>
</dbReference>
<proteinExistence type="predicted"/>
<dbReference type="RefSeq" id="WP_040097456.1">
    <property type="nucleotide sequence ID" value="NZ_JWJD01000001.1"/>
</dbReference>
<dbReference type="EMBL" id="JWJD01000001">
    <property type="protein sequence ID" value="KIH78246.1"/>
    <property type="molecule type" value="Genomic_DNA"/>
</dbReference>
<protein>
    <recommendedName>
        <fullName evidence="3">ATPase dynein-related AAA domain-containing protein</fullName>
    </recommendedName>
</protein>
<evidence type="ECO:0000313" key="2">
    <source>
        <dbReference type="Proteomes" id="UP000035068"/>
    </source>
</evidence>
<keyword evidence="2" id="KW-1185">Reference proteome</keyword>
<dbReference type="SUPFAM" id="SSF52540">
    <property type="entry name" value="P-loop containing nucleoside triphosphate hydrolases"/>
    <property type="match status" value="1"/>
</dbReference>
<reference evidence="1 2" key="1">
    <citation type="submission" date="2014-12" db="EMBL/GenBank/DDBJ databases">
        <title>Genomes of Geoalkalibacter ferrihydriticus and Geoalkalibacter subterraneus, two haloalkaliphilic metal-reducing members of the Geobacteraceae.</title>
        <authorList>
            <person name="Badalamenti J.P."/>
            <person name="Torres C.I."/>
            <person name="Krajmalnik-Brown R."/>
            <person name="Bond D.R."/>
        </authorList>
    </citation>
    <scope>NUCLEOTIDE SEQUENCE [LARGE SCALE GENOMIC DNA]</scope>
    <source>
        <strain evidence="1 2">DSM 17813</strain>
    </source>
</reference>
<organism evidence="1 2">
    <name type="scientific">Geoalkalibacter ferrihydriticus DSM 17813</name>
    <dbReference type="NCBI Taxonomy" id="1121915"/>
    <lineage>
        <taxon>Bacteria</taxon>
        <taxon>Pseudomonadati</taxon>
        <taxon>Thermodesulfobacteriota</taxon>
        <taxon>Desulfuromonadia</taxon>
        <taxon>Desulfuromonadales</taxon>
        <taxon>Geoalkalibacteraceae</taxon>
        <taxon>Geoalkalibacter</taxon>
    </lineage>
</organism>
<gene>
    <name evidence="1" type="ORF">GFER_04935</name>
</gene>
<accession>A0A0C2HME3</accession>
<dbReference type="AlphaFoldDB" id="A0A0C2HME3"/>
<evidence type="ECO:0000313" key="1">
    <source>
        <dbReference type="EMBL" id="KIH78246.1"/>
    </source>
</evidence>
<dbReference type="Proteomes" id="UP000035068">
    <property type="component" value="Unassembled WGS sequence"/>
</dbReference>